<evidence type="ECO:0000256" key="1">
    <source>
        <dbReference type="ARBA" id="ARBA00006040"/>
    </source>
</evidence>
<organism evidence="10 11">
    <name type="scientific">Sphingomonas hankyongi</name>
    <dbReference type="NCBI Taxonomy" id="2908209"/>
    <lineage>
        <taxon>Bacteria</taxon>
        <taxon>Pseudomonadati</taxon>
        <taxon>Pseudomonadota</taxon>
        <taxon>Alphaproteobacteria</taxon>
        <taxon>Sphingomonadales</taxon>
        <taxon>Sphingomonadaceae</taxon>
        <taxon>Sphingomonas</taxon>
    </lineage>
</organism>
<comment type="cofactor">
    <cofactor evidence="7">
        <name>Zn(2+)</name>
        <dbReference type="ChEBI" id="CHEBI:29105"/>
    </cofactor>
    <text evidence="7">Binds 1 zinc ion.</text>
</comment>
<keyword evidence="3 7" id="KW-0479">Metal-binding</keyword>
<comment type="similarity">
    <text evidence="1 7">Belongs to the peptidase M3 family.</text>
</comment>
<reference evidence="10" key="1">
    <citation type="submission" date="2022-05" db="EMBL/GenBank/DDBJ databases">
        <authorList>
            <person name="Jo J.-H."/>
            <person name="Im W.-T."/>
        </authorList>
    </citation>
    <scope>NUCLEOTIDE SEQUENCE</scope>
    <source>
        <strain evidence="10">SE220</strain>
    </source>
</reference>
<evidence type="ECO:0000256" key="5">
    <source>
        <dbReference type="ARBA" id="ARBA00022833"/>
    </source>
</evidence>
<dbReference type="PANTHER" id="PTHR43660:SF1">
    <property type="entry name" value="DIPEPTIDYL CARBOXYPEPTIDASE"/>
    <property type="match status" value="1"/>
</dbReference>
<keyword evidence="8" id="KW-0732">Signal</keyword>
<keyword evidence="5 7" id="KW-0862">Zinc</keyword>
<dbReference type="InterPro" id="IPR024077">
    <property type="entry name" value="Neurolysin/TOP_dom2"/>
</dbReference>
<dbReference type="CDD" id="cd06456">
    <property type="entry name" value="M3A_DCP"/>
    <property type="match status" value="1"/>
</dbReference>
<proteinExistence type="inferred from homology"/>
<gene>
    <name evidence="10" type="ORF">LZ538_05505</name>
</gene>
<evidence type="ECO:0000256" key="8">
    <source>
        <dbReference type="SAM" id="SignalP"/>
    </source>
</evidence>
<evidence type="ECO:0000256" key="4">
    <source>
        <dbReference type="ARBA" id="ARBA00022801"/>
    </source>
</evidence>
<dbReference type="Proteomes" id="UP001165342">
    <property type="component" value="Unassembled WGS sequence"/>
</dbReference>
<dbReference type="Pfam" id="PF01432">
    <property type="entry name" value="Peptidase_M3"/>
    <property type="match status" value="1"/>
</dbReference>
<evidence type="ECO:0000256" key="6">
    <source>
        <dbReference type="ARBA" id="ARBA00023049"/>
    </source>
</evidence>
<evidence type="ECO:0000313" key="10">
    <source>
        <dbReference type="EMBL" id="MCL6729514.1"/>
    </source>
</evidence>
<dbReference type="InterPro" id="IPR034005">
    <property type="entry name" value="M3A_DCP"/>
</dbReference>
<dbReference type="PANTHER" id="PTHR43660">
    <property type="entry name" value="DIPEPTIDYL CARBOXYPEPTIDASE"/>
    <property type="match status" value="1"/>
</dbReference>
<evidence type="ECO:0000256" key="7">
    <source>
        <dbReference type="RuleBase" id="RU003435"/>
    </source>
</evidence>
<keyword evidence="2 7" id="KW-0645">Protease</keyword>
<feature type="domain" description="Peptidase M3A/M3B catalytic" evidence="9">
    <location>
        <begin position="276"/>
        <end position="722"/>
    </location>
</feature>
<dbReference type="EMBL" id="JAMGBE010000002">
    <property type="protein sequence ID" value="MCL6729514.1"/>
    <property type="molecule type" value="Genomic_DNA"/>
</dbReference>
<comment type="caution">
    <text evidence="10">The sequence shown here is derived from an EMBL/GenBank/DDBJ whole genome shotgun (WGS) entry which is preliminary data.</text>
</comment>
<dbReference type="RefSeq" id="WP_249831011.1">
    <property type="nucleotide sequence ID" value="NZ_JAMGBE010000002.1"/>
</dbReference>
<name>A0ABT0S1I5_9SPHN</name>
<dbReference type="InterPro" id="IPR024079">
    <property type="entry name" value="MetalloPept_cat_dom_sf"/>
</dbReference>
<feature type="chain" id="PRO_5045724219" evidence="8">
    <location>
        <begin position="19"/>
        <end position="737"/>
    </location>
</feature>
<dbReference type="InterPro" id="IPR045090">
    <property type="entry name" value="Pept_M3A_M3B"/>
</dbReference>
<evidence type="ECO:0000259" key="9">
    <source>
        <dbReference type="Pfam" id="PF01432"/>
    </source>
</evidence>
<dbReference type="PROSITE" id="PS51257">
    <property type="entry name" value="PROKAR_LIPOPROTEIN"/>
    <property type="match status" value="1"/>
</dbReference>
<evidence type="ECO:0000313" key="11">
    <source>
        <dbReference type="Proteomes" id="UP001165342"/>
    </source>
</evidence>
<keyword evidence="4 7" id="KW-0378">Hydrolase</keyword>
<keyword evidence="6 7" id="KW-0482">Metalloprotease</keyword>
<accession>A0ABT0S1I5</accession>
<feature type="signal peptide" evidence="8">
    <location>
        <begin position="1"/>
        <end position="18"/>
    </location>
</feature>
<sequence>MKHLLFAGTAVLTLAACAGGNSYTGIDAGPTAAAEPAPVAEPVPVPIPVPDNPLLAEWTGPYGGVPPWDKVKASLFPEAFQFGIDEQRREFSAIAGNPEAPTFANTIEAIEKGGRRLDRVQTLFGVLSSNLATPEVQAVDKEWSPKLQAASDEITLNPQLFQRIKAVYEARASLNPKQQRLVTRYYDAFVRNGANLNPEQKTQLSAYNQELATLFSTFSEKVLADESTYITATSADLKGVPQDVKNAALAAGKERKLAAGQYAIVNTRSAVDPILTFADNRALREKVWRAFVNRGDNGDANDTNETVAKIVKTRADRARLLGFANHAEWRMQDTMAKTPQRAMDLMMRVWPAAVARVHEEVADQQALAKKLGHKITIEPWDYRYYQEKVRKARFDLSQDEIKPYFQLDNILNGMFWAAGELYGYDFKENTGTVPVFHPDVRTFEVTDRKDGHVVGEFYLDTYARTGKRSGAWHNAYRARVQLTGDKIVLNSNNNNFTKPSPGEPVLISLDDAETMFHEFGHAIHYLTVDVEYPSFAGAQRDFVEYPSQVNENWLLTPAVLSRFAKHYKTGEPMPQALVDKIEKAETFNQGFATVEYLSSAIVDMMLHTDPNGVIDPDKFERDALTKIGMPKEIVMRHRLPQMNHLFSSDSYSAGYYSYLWSETMDADTWAAFEETGNVWDKATAERFKTMLLATGNETDRIEAYRAFRGRDPDVTALLKRRGFPVDGASTASEGATK</sequence>
<keyword evidence="11" id="KW-1185">Reference proteome</keyword>
<protein>
    <submittedName>
        <fullName evidence="10">M3 family metallopeptidase</fullName>
    </submittedName>
</protein>
<dbReference type="Gene3D" id="1.10.1370.10">
    <property type="entry name" value="Neurolysin, domain 3"/>
    <property type="match status" value="1"/>
</dbReference>
<dbReference type="Gene3D" id="3.40.390.10">
    <property type="entry name" value="Collagenase (Catalytic Domain)"/>
    <property type="match status" value="1"/>
</dbReference>
<evidence type="ECO:0000256" key="3">
    <source>
        <dbReference type="ARBA" id="ARBA00022723"/>
    </source>
</evidence>
<dbReference type="SUPFAM" id="SSF55486">
    <property type="entry name" value="Metalloproteases ('zincins'), catalytic domain"/>
    <property type="match status" value="1"/>
</dbReference>
<dbReference type="InterPro" id="IPR001567">
    <property type="entry name" value="Pept_M3A_M3B_dom"/>
</dbReference>
<evidence type="ECO:0000256" key="2">
    <source>
        <dbReference type="ARBA" id="ARBA00022670"/>
    </source>
</evidence>